<comment type="caution">
    <text evidence="1">The sequence shown here is derived from an EMBL/GenBank/DDBJ whole genome shotgun (WGS) entry which is preliminary data.</text>
</comment>
<organism evidence="1">
    <name type="scientific">bioreactor metagenome</name>
    <dbReference type="NCBI Taxonomy" id="1076179"/>
    <lineage>
        <taxon>unclassified sequences</taxon>
        <taxon>metagenomes</taxon>
        <taxon>ecological metagenomes</taxon>
    </lineage>
</organism>
<gene>
    <name evidence="1" type="ORF">SDC9_120899</name>
</gene>
<accession>A0A645CAG3</accession>
<proteinExistence type="predicted"/>
<evidence type="ECO:0000313" key="1">
    <source>
        <dbReference type="EMBL" id="MPM73914.1"/>
    </source>
</evidence>
<protein>
    <submittedName>
        <fullName evidence="1">Uncharacterized protein</fullName>
    </submittedName>
</protein>
<name>A0A645CAG3_9ZZZZ</name>
<reference evidence="1" key="1">
    <citation type="submission" date="2019-08" db="EMBL/GenBank/DDBJ databases">
        <authorList>
            <person name="Kucharzyk K."/>
            <person name="Murdoch R.W."/>
            <person name="Higgins S."/>
            <person name="Loffler F."/>
        </authorList>
    </citation>
    <scope>NUCLEOTIDE SEQUENCE</scope>
</reference>
<dbReference type="AlphaFoldDB" id="A0A645CAG3"/>
<sequence>MFAANADHQVGTCFAAAFGRNLHKFTDALAVKYGKWIVFQDFHAKVFWQEFTFGVIATEAEAGLSQIVGAETKEFSGLGQFISKQCGTRQFNHGAAGIVEADLLFGHNFAGNSVNFFFEEDHFIFADSKRNFDLR</sequence>
<dbReference type="EMBL" id="VSSQ01025645">
    <property type="protein sequence ID" value="MPM73914.1"/>
    <property type="molecule type" value="Genomic_DNA"/>
</dbReference>